<accession>X0SWA8</accession>
<protein>
    <submittedName>
        <fullName evidence="1">Uncharacterized protein</fullName>
    </submittedName>
</protein>
<feature type="non-terminal residue" evidence="1">
    <location>
        <position position="1"/>
    </location>
</feature>
<organism evidence="1">
    <name type="scientific">marine sediment metagenome</name>
    <dbReference type="NCBI Taxonomy" id="412755"/>
    <lineage>
        <taxon>unclassified sequences</taxon>
        <taxon>metagenomes</taxon>
        <taxon>ecological metagenomes</taxon>
    </lineage>
</organism>
<comment type="caution">
    <text evidence="1">The sequence shown here is derived from an EMBL/GenBank/DDBJ whole genome shotgun (WGS) entry which is preliminary data.</text>
</comment>
<dbReference type="AlphaFoldDB" id="X0SWA8"/>
<evidence type="ECO:0000313" key="1">
    <source>
        <dbReference type="EMBL" id="GAF80212.1"/>
    </source>
</evidence>
<reference evidence="1" key="1">
    <citation type="journal article" date="2014" name="Front. Microbiol.">
        <title>High frequency of phylogenetically diverse reductive dehalogenase-homologous genes in deep subseafloor sedimentary metagenomes.</title>
        <authorList>
            <person name="Kawai M."/>
            <person name="Futagami T."/>
            <person name="Toyoda A."/>
            <person name="Takaki Y."/>
            <person name="Nishi S."/>
            <person name="Hori S."/>
            <person name="Arai W."/>
            <person name="Tsubouchi T."/>
            <person name="Morono Y."/>
            <person name="Uchiyama I."/>
            <person name="Ito T."/>
            <person name="Fujiyama A."/>
            <person name="Inagaki F."/>
            <person name="Takami H."/>
        </authorList>
    </citation>
    <scope>NUCLEOTIDE SEQUENCE</scope>
    <source>
        <strain evidence="1">Expedition CK06-06</strain>
    </source>
</reference>
<proteinExistence type="predicted"/>
<dbReference type="EMBL" id="BARS01005888">
    <property type="protein sequence ID" value="GAF80212.1"/>
    <property type="molecule type" value="Genomic_DNA"/>
</dbReference>
<gene>
    <name evidence="1" type="ORF">S01H1_11547</name>
</gene>
<sequence length="134" mass="14689">DCTDVPSSNSSLDRNAIAILGRAESGLWRIFLADSSGILYVTDPPYDPTDIFKSKLSVTTAWDTLSLGRFYEKITIMNKSDSVEVSIAFGADTSNHMLFPPGITRVLPIPTDTLTIKGDGLAEISIDCINRKRY</sequence>
<name>X0SWA8_9ZZZZ</name>